<evidence type="ECO:0000313" key="2">
    <source>
        <dbReference type="EMBL" id="ODV58225.1"/>
    </source>
</evidence>
<name>A0A1D2V9L4_9ASCO</name>
<keyword evidence="1" id="KW-0812">Transmembrane</keyword>
<keyword evidence="1" id="KW-1133">Transmembrane helix</keyword>
<protein>
    <submittedName>
        <fullName evidence="2">Uncharacterized protein</fullName>
    </submittedName>
</protein>
<dbReference type="InParanoid" id="A0A1D2V9L4"/>
<keyword evidence="3" id="KW-1185">Reference proteome</keyword>
<dbReference type="AlphaFoldDB" id="A0A1D2V9L4"/>
<organism evidence="2 3">
    <name type="scientific">Ascoidea rubescens DSM 1968</name>
    <dbReference type="NCBI Taxonomy" id="1344418"/>
    <lineage>
        <taxon>Eukaryota</taxon>
        <taxon>Fungi</taxon>
        <taxon>Dikarya</taxon>
        <taxon>Ascomycota</taxon>
        <taxon>Saccharomycotina</taxon>
        <taxon>Saccharomycetes</taxon>
        <taxon>Ascoideaceae</taxon>
        <taxon>Ascoidea</taxon>
    </lineage>
</organism>
<feature type="transmembrane region" description="Helical" evidence="1">
    <location>
        <begin position="6"/>
        <end position="39"/>
    </location>
</feature>
<reference evidence="3" key="1">
    <citation type="submission" date="2016-05" db="EMBL/GenBank/DDBJ databases">
        <title>Comparative genomics of biotechnologically important yeasts.</title>
        <authorList>
            <consortium name="DOE Joint Genome Institute"/>
            <person name="Riley R."/>
            <person name="Haridas S."/>
            <person name="Wolfe K.H."/>
            <person name="Lopes M.R."/>
            <person name="Hittinger C.T."/>
            <person name="Goker M."/>
            <person name="Salamov A."/>
            <person name="Wisecaver J."/>
            <person name="Long T.M."/>
            <person name="Aerts A.L."/>
            <person name="Barry K."/>
            <person name="Choi C."/>
            <person name="Clum A."/>
            <person name="Coughlan A.Y."/>
            <person name="Deshpande S."/>
            <person name="Douglass A.P."/>
            <person name="Hanson S.J."/>
            <person name="Klenk H.-P."/>
            <person name="Labutti K."/>
            <person name="Lapidus A."/>
            <person name="Lindquist E."/>
            <person name="Lipzen A."/>
            <person name="Meier-Kolthoff J.P."/>
            <person name="Ohm R.A."/>
            <person name="Otillar R.P."/>
            <person name="Pangilinan J."/>
            <person name="Peng Y."/>
            <person name="Rokas A."/>
            <person name="Rosa C.A."/>
            <person name="Scheuner C."/>
            <person name="Sibirny A.A."/>
            <person name="Slot J.C."/>
            <person name="Stielow J.B."/>
            <person name="Sun H."/>
            <person name="Kurtzman C.P."/>
            <person name="Blackwell M."/>
            <person name="Grigoriev I.V."/>
            <person name="Jeffries T.W."/>
        </authorList>
    </citation>
    <scope>NUCLEOTIDE SEQUENCE [LARGE SCALE GENOMIC DNA]</scope>
    <source>
        <strain evidence="3">DSM 1968</strain>
    </source>
</reference>
<evidence type="ECO:0000256" key="1">
    <source>
        <dbReference type="SAM" id="Phobius"/>
    </source>
</evidence>
<dbReference type="Proteomes" id="UP000095038">
    <property type="component" value="Unassembled WGS sequence"/>
</dbReference>
<evidence type="ECO:0000313" key="3">
    <source>
        <dbReference type="Proteomes" id="UP000095038"/>
    </source>
</evidence>
<dbReference type="GeneID" id="30967781"/>
<gene>
    <name evidence="2" type="ORF">ASCRUDRAFT_78129</name>
</gene>
<dbReference type="RefSeq" id="XP_020044532.1">
    <property type="nucleotide sequence ID" value="XM_020194145.1"/>
</dbReference>
<accession>A0A1D2V9L4</accession>
<sequence length="78" mass="8733">MFPLEVIFFCFCLLSFLGVFPCFVFSSVVCVSPARFALFSPRSCARKKKHPRRNLFCVASPAPRPSAVLPLLGARSRH</sequence>
<proteinExistence type="predicted"/>
<dbReference type="EMBL" id="KV454494">
    <property type="protein sequence ID" value="ODV58225.1"/>
    <property type="molecule type" value="Genomic_DNA"/>
</dbReference>
<keyword evidence="1" id="KW-0472">Membrane</keyword>